<dbReference type="AlphaFoldDB" id="A0A2R6R5L1"/>
<comment type="caution">
    <text evidence="10">The sequence shown here is derived from an EMBL/GenBank/DDBJ whole genome shotgun (WGS) entry which is preliminary data.</text>
</comment>
<evidence type="ECO:0000256" key="5">
    <source>
        <dbReference type="ARBA" id="ARBA00022702"/>
    </source>
</evidence>
<evidence type="ECO:0000256" key="6">
    <source>
        <dbReference type="ARBA" id="ARBA00022729"/>
    </source>
</evidence>
<name>A0A2R6R5L1_ACTCC</name>
<dbReference type="OrthoDB" id="1675975at2759"/>
<feature type="region of interest" description="Disordered" evidence="8">
    <location>
        <begin position="114"/>
        <end position="183"/>
    </location>
</feature>
<feature type="chain" id="PRO_5015322606" evidence="9">
    <location>
        <begin position="28"/>
        <end position="183"/>
    </location>
</feature>
<evidence type="ECO:0000313" key="10">
    <source>
        <dbReference type="EMBL" id="PSS21299.1"/>
    </source>
</evidence>
<dbReference type="GO" id="GO:0006995">
    <property type="term" value="P:cellular response to nitrogen starvation"/>
    <property type="evidence" value="ECO:0007669"/>
    <property type="project" value="UniProtKB-ARBA"/>
</dbReference>
<comment type="similarity">
    <text evidence="2">Belongs to the C-terminally encoded plant signaling peptide (CEP) family.</text>
</comment>
<dbReference type="GO" id="GO:0048046">
    <property type="term" value="C:apoplast"/>
    <property type="evidence" value="ECO:0007669"/>
    <property type="project" value="UniProtKB-SubCell"/>
</dbReference>
<feature type="region of interest" description="Disordered" evidence="8">
    <location>
        <begin position="34"/>
        <end position="65"/>
    </location>
</feature>
<proteinExistence type="inferred from homology"/>
<evidence type="ECO:0000256" key="8">
    <source>
        <dbReference type="SAM" id="MobiDB-lite"/>
    </source>
</evidence>
<keyword evidence="6 9" id="KW-0732">Signal</keyword>
<dbReference type="GO" id="GO:0005179">
    <property type="term" value="F:hormone activity"/>
    <property type="evidence" value="ECO:0007669"/>
    <property type="project" value="UniProtKB-KW"/>
</dbReference>
<feature type="compositionally biased region" description="Basic and acidic residues" evidence="8">
    <location>
        <begin position="34"/>
        <end position="47"/>
    </location>
</feature>
<dbReference type="PROSITE" id="PS51257">
    <property type="entry name" value="PROKAR_LIPOPROTEIN"/>
    <property type="match status" value="1"/>
</dbReference>
<accession>A0A2R6R5L1</accession>
<protein>
    <submittedName>
        <fullName evidence="10">Fragile X mental retardation syndrome-related protein</fullName>
    </submittedName>
</protein>
<dbReference type="InterPro" id="IPR033250">
    <property type="entry name" value="CEP"/>
</dbReference>
<reference evidence="10 11" key="1">
    <citation type="submission" date="2017-07" db="EMBL/GenBank/DDBJ databases">
        <title>An improved, manually edited Actinidia chinensis var. chinensis (kiwifruit) genome highlights the challenges associated with draft genomes and gene prediction in plants.</title>
        <authorList>
            <person name="Pilkington S."/>
            <person name="Crowhurst R."/>
            <person name="Hilario E."/>
            <person name="Nardozza S."/>
            <person name="Fraser L."/>
            <person name="Peng Y."/>
            <person name="Gunaseelan K."/>
            <person name="Simpson R."/>
            <person name="Tahir J."/>
            <person name="Deroles S."/>
            <person name="Templeton K."/>
            <person name="Luo Z."/>
            <person name="Davy M."/>
            <person name="Cheng C."/>
            <person name="Mcneilage M."/>
            <person name="Scaglione D."/>
            <person name="Liu Y."/>
            <person name="Zhang Q."/>
            <person name="Datson P."/>
            <person name="De Silva N."/>
            <person name="Gardiner S."/>
            <person name="Bassett H."/>
            <person name="Chagne D."/>
            <person name="Mccallum J."/>
            <person name="Dzierzon H."/>
            <person name="Deng C."/>
            <person name="Wang Y.-Y."/>
            <person name="Barron N."/>
            <person name="Manako K."/>
            <person name="Bowen J."/>
            <person name="Foster T."/>
            <person name="Erridge Z."/>
            <person name="Tiffin H."/>
            <person name="Waite C."/>
            <person name="Davies K."/>
            <person name="Grierson E."/>
            <person name="Laing W."/>
            <person name="Kirk R."/>
            <person name="Chen X."/>
            <person name="Wood M."/>
            <person name="Montefiori M."/>
            <person name="Brummell D."/>
            <person name="Schwinn K."/>
            <person name="Catanach A."/>
            <person name="Fullerton C."/>
            <person name="Li D."/>
            <person name="Meiyalaghan S."/>
            <person name="Nieuwenhuizen N."/>
            <person name="Read N."/>
            <person name="Prakash R."/>
            <person name="Hunter D."/>
            <person name="Zhang H."/>
            <person name="Mckenzie M."/>
            <person name="Knabel M."/>
            <person name="Harris A."/>
            <person name="Allan A."/>
            <person name="Chen A."/>
            <person name="Janssen B."/>
            <person name="Plunkett B."/>
            <person name="Dwamena C."/>
            <person name="Voogd C."/>
            <person name="Leif D."/>
            <person name="Lafferty D."/>
            <person name="Souleyre E."/>
            <person name="Varkonyi-Gasic E."/>
            <person name="Gambi F."/>
            <person name="Hanley J."/>
            <person name="Yao J.-L."/>
            <person name="Cheung J."/>
            <person name="David K."/>
            <person name="Warren B."/>
            <person name="Marsh K."/>
            <person name="Snowden K."/>
            <person name="Lin-Wang K."/>
            <person name="Brian L."/>
            <person name="Martinez-Sanchez M."/>
            <person name="Wang M."/>
            <person name="Ileperuma N."/>
            <person name="Macnee N."/>
            <person name="Campin R."/>
            <person name="Mcatee P."/>
            <person name="Drummond R."/>
            <person name="Espley R."/>
            <person name="Ireland H."/>
            <person name="Wu R."/>
            <person name="Atkinson R."/>
            <person name="Karunairetnam S."/>
            <person name="Bulley S."/>
            <person name="Chunkath S."/>
            <person name="Hanley Z."/>
            <person name="Storey R."/>
            <person name="Thrimawithana A."/>
            <person name="Thomson S."/>
            <person name="David C."/>
            <person name="Testolin R."/>
        </authorList>
    </citation>
    <scope>NUCLEOTIDE SEQUENCE [LARGE SCALE GENOMIC DNA]</scope>
    <source>
        <strain evidence="11">cv. Red5</strain>
        <tissue evidence="10">Young leaf</tissue>
    </source>
</reference>
<evidence type="ECO:0000256" key="1">
    <source>
        <dbReference type="ARBA" id="ARBA00004271"/>
    </source>
</evidence>
<evidence type="ECO:0000256" key="2">
    <source>
        <dbReference type="ARBA" id="ARBA00008963"/>
    </source>
</evidence>
<evidence type="ECO:0000256" key="4">
    <source>
        <dbReference type="ARBA" id="ARBA00022525"/>
    </source>
</evidence>
<evidence type="ECO:0000313" key="11">
    <source>
        <dbReference type="Proteomes" id="UP000241394"/>
    </source>
</evidence>
<dbReference type="EMBL" id="NKQK01000009">
    <property type="protein sequence ID" value="PSS21299.1"/>
    <property type="molecule type" value="Genomic_DNA"/>
</dbReference>
<evidence type="ECO:0000256" key="3">
    <source>
        <dbReference type="ARBA" id="ARBA00022523"/>
    </source>
</evidence>
<keyword evidence="7" id="KW-0379">Hydroxylation</keyword>
<evidence type="ECO:0000256" key="9">
    <source>
        <dbReference type="SAM" id="SignalP"/>
    </source>
</evidence>
<reference evidence="11" key="2">
    <citation type="journal article" date="2018" name="BMC Genomics">
        <title>A manually annotated Actinidia chinensis var. chinensis (kiwifruit) genome highlights the challenges associated with draft genomes and gene prediction in plants.</title>
        <authorList>
            <person name="Pilkington S.M."/>
            <person name="Crowhurst R."/>
            <person name="Hilario E."/>
            <person name="Nardozza S."/>
            <person name="Fraser L."/>
            <person name="Peng Y."/>
            <person name="Gunaseelan K."/>
            <person name="Simpson R."/>
            <person name="Tahir J."/>
            <person name="Deroles S.C."/>
            <person name="Templeton K."/>
            <person name="Luo Z."/>
            <person name="Davy M."/>
            <person name="Cheng C."/>
            <person name="McNeilage M."/>
            <person name="Scaglione D."/>
            <person name="Liu Y."/>
            <person name="Zhang Q."/>
            <person name="Datson P."/>
            <person name="De Silva N."/>
            <person name="Gardiner S.E."/>
            <person name="Bassett H."/>
            <person name="Chagne D."/>
            <person name="McCallum J."/>
            <person name="Dzierzon H."/>
            <person name="Deng C."/>
            <person name="Wang Y.Y."/>
            <person name="Barron L."/>
            <person name="Manako K."/>
            <person name="Bowen J."/>
            <person name="Foster T.M."/>
            <person name="Erridge Z.A."/>
            <person name="Tiffin H."/>
            <person name="Waite C.N."/>
            <person name="Davies K.M."/>
            <person name="Grierson E.P."/>
            <person name="Laing W.A."/>
            <person name="Kirk R."/>
            <person name="Chen X."/>
            <person name="Wood M."/>
            <person name="Montefiori M."/>
            <person name="Brummell D.A."/>
            <person name="Schwinn K.E."/>
            <person name="Catanach A."/>
            <person name="Fullerton C."/>
            <person name="Li D."/>
            <person name="Meiyalaghan S."/>
            <person name="Nieuwenhuizen N."/>
            <person name="Read N."/>
            <person name="Prakash R."/>
            <person name="Hunter D."/>
            <person name="Zhang H."/>
            <person name="McKenzie M."/>
            <person name="Knabel M."/>
            <person name="Harris A."/>
            <person name="Allan A.C."/>
            <person name="Gleave A."/>
            <person name="Chen A."/>
            <person name="Janssen B.J."/>
            <person name="Plunkett B."/>
            <person name="Ampomah-Dwamena C."/>
            <person name="Voogd C."/>
            <person name="Leif D."/>
            <person name="Lafferty D."/>
            <person name="Souleyre E.J.F."/>
            <person name="Varkonyi-Gasic E."/>
            <person name="Gambi F."/>
            <person name="Hanley J."/>
            <person name="Yao J.L."/>
            <person name="Cheung J."/>
            <person name="David K.M."/>
            <person name="Warren B."/>
            <person name="Marsh K."/>
            <person name="Snowden K.C."/>
            <person name="Lin-Wang K."/>
            <person name="Brian L."/>
            <person name="Martinez-Sanchez M."/>
            <person name="Wang M."/>
            <person name="Ileperuma N."/>
            <person name="Macnee N."/>
            <person name="Campin R."/>
            <person name="McAtee P."/>
            <person name="Drummond R.S.M."/>
            <person name="Espley R.V."/>
            <person name="Ireland H.S."/>
            <person name="Wu R."/>
            <person name="Atkinson R.G."/>
            <person name="Karunairetnam S."/>
            <person name="Bulley S."/>
            <person name="Chunkath S."/>
            <person name="Hanley Z."/>
            <person name="Storey R."/>
            <person name="Thrimawithana A.H."/>
            <person name="Thomson S."/>
            <person name="David C."/>
            <person name="Testolin R."/>
            <person name="Huang H."/>
            <person name="Hellens R.P."/>
            <person name="Schaffer R.J."/>
        </authorList>
    </citation>
    <scope>NUCLEOTIDE SEQUENCE [LARGE SCALE GENOMIC DNA]</scope>
    <source>
        <strain evidence="11">cv. Red5</strain>
    </source>
</reference>
<dbReference type="PANTHER" id="PTHR33348">
    <property type="entry name" value="PRECURSOR OF CEP5"/>
    <property type="match status" value="1"/>
</dbReference>
<dbReference type="STRING" id="1590841.A0A2R6R5L1"/>
<dbReference type="OMA" id="MEAKCAF"/>
<keyword evidence="4" id="KW-0964">Secreted</keyword>
<dbReference type="GO" id="GO:2000280">
    <property type="term" value="P:regulation of root development"/>
    <property type="evidence" value="ECO:0007669"/>
    <property type="project" value="TreeGrafter"/>
</dbReference>
<keyword evidence="11" id="KW-1185">Reference proteome</keyword>
<sequence length="183" mass="19934">MAYIQRIYTCATLLALIACNETLFADGRKLNPKEQEEYKSTQGEKEASNNGSQYVNSWRNPEGHGHGYDLPAPHASRVPVDDHTIAGKKDILPTMKVEQSLRIDDSIEGYTKGFRPTTPGSSPGVGHYFAGQKTDDVQKNTVKKSTDASHSIAGNTHDFRSTGPVHGPGVGHLFRNTNAEGKP</sequence>
<gene>
    <name evidence="10" type="ORF">CEY00_Acc10341</name>
</gene>
<dbReference type="GO" id="GO:1902025">
    <property type="term" value="P:nitrate import"/>
    <property type="evidence" value="ECO:0007669"/>
    <property type="project" value="TreeGrafter"/>
</dbReference>
<dbReference type="GO" id="GO:0048364">
    <property type="term" value="P:root development"/>
    <property type="evidence" value="ECO:0007669"/>
    <property type="project" value="InterPro"/>
</dbReference>
<evidence type="ECO:0000256" key="7">
    <source>
        <dbReference type="ARBA" id="ARBA00023278"/>
    </source>
</evidence>
<comment type="subcellular location">
    <subcellularLocation>
        <location evidence="1">Secreted</location>
        <location evidence="1">Extracellular space</location>
        <location evidence="1">Apoplast</location>
    </subcellularLocation>
</comment>
<dbReference type="PANTHER" id="PTHR33348:SF44">
    <property type="entry name" value="PRECURSOR OF CEP6"/>
    <property type="match status" value="1"/>
</dbReference>
<organism evidence="10 11">
    <name type="scientific">Actinidia chinensis var. chinensis</name>
    <name type="common">Chinese soft-hair kiwi</name>
    <dbReference type="NCBI Taxonomy" id="1590841"/>
    <lineage>
        <taxon>Eukaryota</taxon>
        <taxon>Viridiplantae</taxon>
        <taxon>Streptophyta</taxon>
        <taxon>Embryophyta</taxon>
        <taxon>Tracheophyta</taxon>
        <taxon>Spermatophyta</taxon>
        <taxon>Magnoliopsida</taxon>
        <taxon>eudicotyledons</taxon>
        <taxon>Gunneridae</taxon>
        <taxon>Pentapetalae</taxon>
        <taxon>asterids</taxon>
        <taxon>Ericales</taxon>
        <taxon>Actinidiaceae</taxon>
        <taxon>Actinidia</taxon>
    </lineage>
</organism>
<keyword evidence="3" id="KW-0052">Apoplast</keyword>
<dbReference type="Gramene" id="PSS21299">
    <property type="protein sequence ID" value="PSS21299"/>
    <property type="gene ID" value="CEY00_Acc10341"/>
</dbReference>
<dbReference type="GO" id="GO:1901371">
    <property type="term" value="P:regulation of leaf morphogenesis"/>
    <property type="evidence" value="ECO:0007669"/>
    <property type="project" value="TreeGrafter"/>
</dbReference>
<dbReference type="Proteomes" id="UP000241394">
    <property type="component" value="Chromosome LG9"/>
</dbReference>
<dbReference type="InParanoid" id="A0A2R6R5L1"/>
<feature type="compositionally biased region" description="Polar residues" evidence="8">
    <location>
        <begin position="48"/>
        <end position="59"/>
    </location>
</feature>
<keyword evidence="5" id="KW-0372">Hormone</keyword>
<feature type="signal peptide" evidence="9">
    <location>
        <begin position="1"/>
        <end position="27"/>
    </location>
</feature>